<name>A0ABV7WQX3_9GAMM</name>
<keyword evidence="4" id="KW-0408">Iron</keyword>
<dbReference type="RefSeq" id="WP_290280732.1">
    <property type="nucleotide sequence ID" value="NZ_JAUFQI010000001.1"/>
</dbReference>
<dbReference type="Pfam" id="PF01497">
    <property type="entry name" value="Peripla_BP_2"/>
    <property type="match status" value="1"/>
</dbReference>
<dbReference type="Proteomes" id="UP001595710">
    <property type="component" value="Unassembled WGS sequence"/>
</dbReference>
<accession>A0ABV7WQX3</accession>
<reference evidence="9" key="1">
    <citation type="journal article" date="2019" name="Int. J. Syst. Evol. Microbiol.">
        <title>The Global Catalogue of Microorganisms (GCM) 10K type strain sequencing project: providing services to taxonomists for standard genome sequencing and annotation.</title>
        <authorList>
            <consortium name="The Broad Institute Genomics Platform"/>
            <consortium name="The Broad Institute Genome Sequencing Center for Infectious Disease"/>
            <person name="Wu L."/>
            <person name="Ma J."/>
        </authorList>
    </citation>
    <scope>NUCLEOTIDE SEQUENCE [LARGE SCALE GENOMIC DNA]</scope>
    <source>
        <strain evidence="9">CECT 8288</strain>
    </source>
</reference>
<sequence length="298" mass="32456">MLKYPKALILGCFALMTYAVAGTLVDAQGKFEMDKTPEKIVTFGLAPLDTFDTLGVKVIGVTKPHTIGYLSKFKDDQYANVGSFFEPDVEMTASLEPDVIVLGPRTAAFKEQFSEFAPTFDSSVWGENYLQQFYSMTESLAKMVDKEAEAKVKLDAIKAKVRDIQQAAPNAGKALFVLTSGGKISAFGPGSRYGWVHDDLGLIPAVDNVEEATHGEPISFEFIKDADPDWLIVLDRDAAIGTAQGSAQALLDNDIIKSMDVHKQQNIIYVDGVSWYLVAYGLTAVDSAVSQLHKAIVN</sequence>
<comment type="subcellular location">
    <subcellularLocation>
        <location evidence="1">Cell envelope</location>
    </subcellularLocation>
</comment>
<dbReference type="CDD" id="cd01140">
    <property type="entry name" value="FatB"/>
    <property type="match status" value="1"/>
</dbReference>
<evidence type="ECO:0000313" key="8">
    <source>
        <dbReference type="EMBL" id="MFC3701577.1"/>
    </source>
</evidence>
<evidence type="ECO:0000259" key="7">
    <source>
        <dbReference type="PROSITE" id="PS50983"/>
    </source>
</evidence>
<feature type="chain" id="PRO_5046831007" evidence="6">
    <location>
        <begin position="22"/>
        <end position="298"/>
    </location>
</feature>
<protein>
    <submittedName>
        <fullName evidence="8">Siderophore ABC transporter substrate-binding protein</fullName>
    </submittedName>
</protein>
<dbReference type="EMBL" id="JBHRYN010000010">
    <property type="protein sequence ID" value="MFC3701577.1"/>
    <property type="molecule type" value="Genomic_DNA"/>
</dbReference>
<keyword evidence="9" id="KW-1185">Reference proteome</keyword>
<proteinExistence type="inferred from homology"/>
<evidence type="ECO:0000256" key="6">
    <source>
        <dbReference type="SAM" id="SignalP"/>
    </source>
</evidence>
<dbReference type="InterPro" id="IPR033870">
    <property type="entry name" value="FatB"/>
</dbReference>
<evidence type="ECO:0000256" key="1">
    <source>
        <dbReference type="ARBA" id="ARBA00004196"/>
    </source>
</evidence>
<evidence type="ECO:0000256" key="3">
    <source>
        <dbReference type="ARBA" id="ARBA00022448"/>
    </source>
</evidence>
<dbReference type="Gene3D" id="3.40.50.1980">
    <property type="entry name" value="Nitrogenase molybdenum iron protein domain"/>
    <property type="match status" value="2"/>
</dbReference>
<keyword evidence="5 6" id="KW-0732">Signal</keyword>
<evidence type="ECO:0000256" key="5">
    <source>
        <dbReference type="ARBA" id="ARBA00022729"/>
    </source>
</evidence>
<comment type="caution">
    <text evidence="8">The sequence shown here is derived from an EMBL/GenBank/DDBJ whole genome shotgun (WGS) entry which is preliminary data.</text>
</comment>
<gene>
    <name evidence="8" type="ORF">ACFOND_08015</name>
</gene>
<feature type="signal peptide" evidence="6">
    <location>
        <begin position="1"/>
        <end position="21"/>
    </location>
</feature>
<comment type="similarity">
    <text evidence="2">Belongs to the bacterial solute-binding protein 8 family.</text>
</comment>
<organism evidence="8 9">
    <name type="scientific">Reinekea marina</name>
    <dbReference type="NCBI Taxonomy" id="1310421"/>
    <lineage>
        <taxon>Bacteria</taxon>
        <taxon>Pseudomonadati</taxon>
        <taxon>Pseudomonadota</taxon>
        <taxon>Gammaproteobacteria</taxon>
        <taxon>Oceanospirillales</taxon>
        <taxon>Saccharospirillaceae</taxon>
        <taxon>Reinekea</taxon>
    </lineage>
</organism>
<dbReference type="PANTHER" id="PTHR30532:SF28">
    <property type="entry name" value="PETROBACTIN-BINDING PROTEIN YCLQ"/>
    <property type="match status" value="1"/>
</dbReference>
<keyword evidence="3" id="KW-0813">Transport</keyword>
<dbReference type="PANTHER" id="PTHR30532">
    <property type="entry name" value="IRON III DICITRATE-BINDING PERIPLASMIC PROTEIN"/>
    <property type="match status" value="1"/>
</dbReference>
<dbReference type="SUPFAM" id="SSF53807">
    <property type="entry name" value="Helical backbone' metal receptor"/>
    <property type="match status" value="1"/>
</dbReference>
<evidence type="ECO:0000256" key="4">
    <source>
        <dbReference type="ARBA" id="ARBA00022496"/>
    </source>
</evidence>
<evidence type="ECO:0000256" key="2">
    <source>
        <dbReference type="ARBA" id="ARBA00008814"/>
    </source>
</evidence>
<feature type="domain" description="Fe/B12 periplasmic-binding" evidence="7">
    <location>
        <begin position="39"/>
        <end position="298"/>
    </location>
</feature>
<dbReference type="InterPro" id="IPR051313">
    <property type="entry name" value="Bact_iron-sidero_bind"/>
</dbReference>
<evidence type="ECO:0000313" key="9">
    <source>
        <dbReference type="Proteomes" id="UP001595710"/>
    </source>
</evidence>
<dbReference type="PROSITE" id="PS50983">
    <property type="entry name" value="FE_B12_PBP"/>
    <property type="match status" value="1"/>
</dbReference>
<dbReference type="InterPro" id="IPR002491">
    <property type="entry name" value="ABC_transptr_periplasmic_BD"/>
</dbReference>
<keyword evidence="4" id="KW-0410">Iron transport</keyword>
<keyword evidence="4" id="KW-0406">Ion transport</keyword>